<dbReference type="InterPro" id="IPR042795">
    <property type="entry name" value="Wdr73"/>
</dbReference>
<evidence type="ECO:0000313" key="2">
    <source>
        <dbReference type="Proteomes" id="UP000494040"/>
    </source>
</evidence>
<dbReference type="PANTHER" id="PTHR46947:SF1">
    <property type="entry name" value="WD REPEAT-CONTAINING PROTEIN 73"/>
    <property type="match status" value="1"/>
</dbReference>
<accession>A0A8I6SAA0</accession>
<proteinExistence type="predicted"/>
<reference evidence="1" key="1">
    <citation type="submission" date="2022-01" db="UniProtKB">
        <authorList>
            <consortium name="EnsemblMetazoa"/>
        </authorList>
    </citation>
    <scope>IDENTIFICATION</scope>
</reference>
<dbReference type="GeneID" id="106670376"/>
<dbReference type="EnsemblMetazoa" id="XM_014400647.2">
    <property type="protein sequence ID" value="XP_014256133.1"/>
    <property type="gene ID" value="LOC106670376"/>
</dbReference>
<dbReference type="OrthoDB" id="9822052at2759"/>
<dbReference type="GO" id="GO:0000922">
    <property type="term" value="C:spindle pole"/>
    <property type="evidence" value="ECO:0007669"/>
    <property type="project" value="TreeGrafter"/>
</dbReference>
<name>A0A8I6SAA0_CIMLE</name>
<dbReference type="GO" id="GO:0005829">
    <property type="term" value="C:cytosol"/>
    <property type="evidence" value="ECO:0007669"/>
    <property type="project" value="TreeGrafter"/>
</dbReference>
<dbReference type="SUPFAM" id="SSF50978">
    <property type="entry name" value="WD40 repeat-like"/>
    <property type="match status" value="1"/>
</dbReference>
<sequence length="413" mass="46503">MRQITEVSFIHAYGITVRRLILVVERVLGSWFRLRVLLSGLGTPMEDDMDDYEWDSAPEYEDDEWYCRSIARYNELVMFDLEDKVISFDLLDQGSLCLLCKKSSGLQVILEHLLPSKIYKKTNENHTVRDTDMKIKSGVFPNAFVLQMCSLYNENKLITSEEHLSGVNIYHLGSSETDQNEKCKTISAPLLEPRVSVVGKNVVLLAKDTSSPPVIVDLSSGEVKCTINCTSDIPCSLMPAAVSETTIALCKETNGEVFLYDTRKHEGMWEINGDQVSKYSICTSFDHRNPSGPNSTIGTISANGNYKFYDLRNSKQELISGELSLGCDDGIDLKMKISPSGKKVSVSGHNGTVIVYDLRDTLKEIFCHDGHQHMEHSSKNTLITDHLWYDERCIISSADNHSLNCWQYIIAEN</sequence>
<dbReference type="PANTHER" id="PTHR46947">
    <property type="entry name" value="WD REPEAT-CONTAINING PROTEIN 73"/>
    <property type="match status" value="1"/>
</dbReference>
<dbReference type="AlphaFoldDB" id="A0A8I6SAA0"/>
<dbReference type="Gene3D" id="2.130.10.10">
    <property type="entry name" value="YVTN repeat-like/Quinoprotein amine dehydrogenase"/>
    <property type="match status" value="1"/>
</dbReference>
<keyword evidence="2" id="KW-1185">Reference proteome</keyword>
<protein>
    <submittedName>
        <fullName evidence="1">Uncharacterized protein</fullName>
    </submittedName>
</protein>
<evidence type="ECO:0000313" key="1">
    <source>
        <dbReference type="EnsemblMetazoa" id="XP_014256133.1"/>
    </source>
</evidence>
<dbReference type="KEGG" id="clec:106670376"/>
<dbReference type="RefSeq" id="XP_014256133.1">
    <property type="nucleotide sequence ID" value="XM_014400647.2"/>
</dbReference>
<dbReference type="InterPro" id="IPR015943">
    <property type="entry name" value="WD40/YVTN_repeat-like_dom_sf"/>
</dbReference>
<dbReference type="InterPro" id="IPR036322">
    <property type="entry name" value="WD40_repeat_dom_sf"/>
</dbReference>
<organism evidence="1 2">
    <name type="scientific">Cimex lectularius</name>
    <name type="common">Bed bug</name>
    <name type="synonym">Acanthia lectularia</name>
    <dbReference type="NCBI Taxonomy" id="79782"/>
    <lineage>
        <taxon>Eukaryota</taxon>
        <taxon>Metazoa</taxon>
        <taxon>Ecdysozoa</taxon>
        <taxon>Arthropoda</taxon>
        <taxon>Hexapoda</taxon>
        <taxon>Insecta</taxon>
        <taxon>Pterygota</taxon>
        <taxon>Neoptera</taxon>
        <taxon>Paraneoptera</taxon>
        <taxon>Hemiptera</taxon>
        <taxon>Heteroptera</taxon>
        <taxon>Panheteroptera</taxon>
        <taxon>Cimicomorpha</taxon>
        <taxon>Cimicidae</taxon>
        <taxon>Cimex</taxon>
    </lineage>
</organism>
<dbReference type="Proteomes" id="UP000494040">
    <property type="component" value="Unassembled WGS sequence"/>
</dbReference>
<dbReference type="GO" id="GO:0031122">
    <property type="term" value="P:cytoplasmic microtubule organization"/>
    <property type="evidence" value="ECO:0007669"/>
    <property type="project" value="TreeGrafter"/>
</dbReference>